<sequence length="59" mass="7047">MVLTTTAIKKTGVLKKNIHRLWRGMDPTGRYLSYQIFNKKTDLTANNSQTDHRKYRCFW</sequence>
<protein>
    <submittedName>
        <fullName evidence="1">Uncharacterized protein</fullName>
    </submittedName>
</protein>
<comment type="caution">
    <text evidence="1">The sequence shown here is derived from an EMBL/GenBank/DDBJ whole genome shotgun (WGS) entry which is preliminary data.</text>
</comment>
<dbReference type="EMBL" id="QZWB01000003">
    <property type="protein sequence ID" value="RJT48209.1"/>
    <property type="molecule type" value="Genomic_DNA"/>
</dbReference>
<evidence type="ECO:0000313" key="1">
    <source>
        <dbReference type="EMBL" id="RJT48209.1"/>
    </source>
</evidence>
<accession>A0A3A5LME6</accession>
<proteinExistence type="predicted"/>
<gene>
    <name evidence="1" type="ORF">D6J04_03680</name>
</gene>
<reference evidence="1 2" key="1">
    <citation type="submission" date="2018-09" db="EMBL/GenBank/DDBJ databases">
        <title>Draft genome sequences of Legionella taurinensis isolated from water samples.</title>
        <authorList>
            <person name="Chakeri A."/>
            <person name="Allerberger F."/>
            <person name="Kundi M."/>
            <person name="Ruppitsch W."/>
            <person name="Schmid D."/>
        </authorList>
    </citation>
    <scope>NUCLEOTIDE SEQUENCE [LARGE SCALE GENOMIC DNA]</scope>
    <source>
        <strain evidence="1 2">4570-18-6</strain>
    </source>
</reference>
<dbReference type="AlphaFoldDB" id="A0A3A5LME6"/>
<name>A0A3A5LME6_9GAMM</name>
<dbReference type="Proteomes" id="UP000270757">
    <property type="component" value="Unassembled WGS sequence"/>
</dbReference>
<evidence type="ECO:0000313" key="2">
    <source>
        <dbReference type="Proteomes" id="UP000270757"/>
    </source>
</evidence>
<organism evidence="1 2">
    <name type="scientific">Legionella taurinensis</name>
    <dbReference type="NCBI Taxonomy" id="70611"/>
    <lineage>
        <taxon>Bacteria</taxon>
        <taxon>Pseudomonadati</taxon>
        <taxon>Pseudomonadota</taxon>
        <taxon>Gammaproteobacteria</taxon>
        <taxon>Legionellales</taxon>
        <taxon>Legionellaceae</taxon>
        <taxon>Legionella</taxon>
    </lineage>
</organism>